<dbReference type="PANTHER" id="PTHR43877">
    <property type="entry name" value="AMINOALKYLPHOSPHONATE N-ACETYLTRANSFERASE-RELATED-RELATED"/>
    <property type="match status" value="1"/>
</dbReference>
<dbReference type="CDD" id="cd04301">
    <property type="entry name" value="NAT_SF"/>
    <property type="match status" value="1"/>
</dbReference>
<name>A0ABW0IGB0_9BACT</name>
<gene>
    <name evidence="4" type="ORF">ACFPMF_24515</name>
</gene>
<dbReference type="PROSITE" id="PS51186">
    <property type="entry name" value="GNAT"/>
    <property type="match status" value="1"/>
</dbReference>
<proteinExistence type="predicted"/>
<accession>A0ABW0IGB0</accession>
<evidence type="ECO:0000313" key="5">
    <source>
        <dbReference type="Proteomes" id="UP001596106"/>
    </source>
</evidence>
<dbReference type="InterPro" id="IPR000182">
    <property type="entry name" value="GNAT_dom"/>
</dbReference>
<evidence type="ECO:0000256" key="2">
    <source>
        <dbReference type="ARBA" id="ARBA00023315"/>
    </source>
</evidence>
<evidence type="ECO:0000259" key="3">
    <source>
        <dbReference type="PROSITE" id="PS51186"/>
    </source>
</evidence>
<sequence>MEITYRLATEADLIDIVQMLADDKLGARREKFHVPLPDSYGQAFKIIAADPHQELTVAVLNGEIVGTFQLTFIQYLTYQGGIRAQIEAVRVKSTYRNKGIGRQFFLYAIDRARSKGAHLIQLTTDKERPEARRFYESLGFSASHEGMKLQLK</sequence>
<organism evidence="4 5">
    <name type="scientific">Larkinella bovis</name>
    <dbReference type="NCBI Taxonomy" id="683041"/>
    <lineage>
        <taxon>Bacteria</taxon>
        <taxon>Pseudomonadati</taxon>
        <taxon>Bacteroidota</taxon>
        <taxon>Cytophagia</taxon>
        <taxon>Cytophagales</taxon>
        <taxon>Spirosomataceae</taxon>
        <taxon>Larkinella</taxon>
    </lineage>
</organism>
<dbReference type="EMBL" id="JBHSMA010000013">
    <property type="protein sequence ID" value="MFC5412511.1"/>
    <property type="molecule type" value="Genomic_DNA"/>
</dbReference>
<dbReference type="Gene3D" id="3.40.630.30">
    <property type="match status" value="1"/>
</dbReference>
<dbReference type="RefSeq" id="WP_379850091.1">
    <property type="nucleotide sequence ID" value="NZ_JBHSMA010000013.1"/>
</dbReference>
<dbReference type="InterPro" id="IPR050832">
    <property type="entry name" value="Bact_Acetyltransf"/>
</dbReference>
<dbReference type="Proteomes" id="UP001596106">
    <property type="component" value="Unassembled WGS sequence"/>
</dbReference>
<evidence type="ECO:0000256" key="1">
    <source>
        <dbReference type="ARBA" id="ARBA00022679"/>
    </source>
</evidence>
<keyword evidence="1 4" id="KW-0808">Transferase</keyword>
<comment type="caution">
    <text evidence="4">The sequence shown here is derived from an EMBL/GenBank/DDBJ whole genome shotgun (WGS) entry which is preliminary data.</text>
</comment>
<keyword evidence="2 4" id="KW-0012">Acyltransferase</keyword>
<protein>
    <submittedName>
        <fullName evidence="4">GNAT family N-acetyltransferase</fullName>
        <ecNumber evidence="4">2.3.-.-</ecNumber>
    </submittedName>
</protein>
<evidence type="ECO:0000313" key="4">
    <source>
        <dbReference type="EMBL" id="MFC5412511.1"/>
    </source>
</evidence>
<dbReference type="Pfam" id="PF00583">
    <property type="entry name" value="Acetyltransf_1"/>
    <property type="match status" value="1"/>
</dbReference>
<dbReference type="GO" id="GO:0016746">
    <property type="term" value="F:acyltransferase activity"/>
    <property type="evidence" value="ECO:0007669"/>
    <property type="project" value="UniProtKB-KW"/>
</dbReference>
<keyword evidence="5" id="KW-1185">Reference proteome</keyword>
<feature type="domain" description="N-acetyltransferase" evidence="3">
    <location>
        <begin position="3"/>
        <end position="152"/>
    </location>
</feature>
<dbReference type="InterPro" id="IPR016181">
    <property type="entry name" value="Acyl_CoA_acyltransferase"/>
</dbReference>
<dbReference type="SUPFAM" id="SSF55729">
    <property type="entry name" value="Acyl-CoA N-acyltransferases (Nat)"/>
    <property type="match status" value="1"/>
</dbReference>
<reference evidence="5" key="1">
    <citation type="journal article" date="2019" name="Int. J. Syst. Evol. Microbiol.">
        <title>The Global Catalogue of Microorganisms (GCM) 10K type strain sequencing project: providing services to taxonomists for standard genome sequencing and annotation.</title>
        <authorList>
            <consortium name="The Broad Institute Genomics Platform"/>
            <consortium name="The Broad Institute Genome Sequencing Center for Infectious Disease"/>
            <person name="Wu L."/>
            <person name="Ma J."/>
        </authorList>
    </citation>
    <scope>NUCLEOTIDE SEQUENCE [LARGE SCALE GENOMIC DNA]</scope>
    <source>
        <strain evidence="5">CCUG 55250</strain>
    </source>
</reference>
<dbReference type="EC" id="2.3.-.-" evidence="4"/>